<evidence type="ECO:0000313" key="3">
    <source>
        <dbReference type="Proteomes" id="UP001187531"/>
    </source>
</evidence>
<dbReference type="Proteomes" id="UP001187531">
    <property type="component" value="Unassembled WGS sequence"/>
</dbReference>
<reference evidence="2" key="1">
    <citation type="submission" date="2023-07" db="EMBL/GenBank/DDBJ databases">
        <title>Chromosome-level genome assembly of Artemia franciscana.</title>
        <authorList>
            <person name="Jo E."/>
        </authorList>
    </citation>
    <scope>NUCLEOTIDE SEQUENCE</scope>
    <source>
        <tissue evidence="2">Whole body</tissue>
    </source>
</reference>
<feature type="region of interest" description="Disordered" evidence="1">
    <location>
        <begin position="331"/>
        <end position="368"/>
    </location>
</feature>
<feature type="compositionally biased region" description="Polar residues" evidence="1">
    <location>
        <begin position="331"/>
        <end position="340"/>
    </location>
</feature>
<gene>
    <name evidence="2" type="ORF">QYM36_006479</name>
</gene>
<name>A0AA88I0G5_ARTSF</name>
<evidence type="ECO:0000313" key="2">
    <source>
        <dbReference type="EMBL" id="KAK2717711.1"/>
    </source>
</evidence>
<protein>
    <submittedName>
        <fullName evidence="2">Uncharacterized protein</fullName>
    </submittedName>
</protein>
<keyword evidence="3" id="KW-1185">Reference proteome</keyword>
<proteinExistence type="predicted"/>
<organism evidence="2 3">
    <name type="scientific">Artemia franciscana</name>
    <name type="common">Brine shrimp</name>
    <name type="synonym">Artemia sanfranciscana</name>
    <dbReference type="NCBI Taxonomy" id="6661"/>
    <lineage>
        <taxon>Eukaryota</taxon>
        <taxon>Metazoa</taxon>
        <taxon>Ecdysozoa</taxon>
        <taxon>Arthropoda</taxon>
        <taxon>Crustacea</taxon>
        <taxon>Branchiopoda</taxon>
        <taxon>Anostraca</taxon>
        <taxon>Artemiidae</taxon>
        <taxon>Artemia</taxon>
    </lineage>
</organism>
<sequence length="523" mass="59712">MDMEPETKEIGSININDVAFIQGLMNLSFLFLYSLYLQIGRSGTSRSVNSDYVERKIRNILDELVLHVQTMNYLKERQQNNNLINDVQNIEKPKITVTSDVLFSKGGKKKIRVVRRKKSQRIHRGMKGFYFNRSKPPKNKVLLKHYYQPVSRIDDNDDDIYFTDGTYKFKLVRQNNIPINVLNSHSDEPGIKRNDYATPDDGNLSWIRSAKDLIEQTHCVAVDIFNIFENANQPPRCLERAICEANHGSQQTSLVIRTLSPFLSVALSWLRKAQEEPFVPDLISAIRAGWIGQPCNLIYHCKLNEKQSSVGTMPMFQLPIDNRRIDLETSATEPISNNANEVHALSYKGRSSDEESSSSSEEEDEEPEIIKSLENTSSENDEHDDNYVELKNTNLPIQTSETPLVIETSTTTTTTMTTIPPGRPRSNLQPDGTLMFTKDIINPQNDNLREKLSSPQVSESEIQDKFVKDAILKDGQEENMLAWHPQSSSFFDVTDAKPGVFYAIDRWSRQSRNSKLLKLPYSL</sequence>
<dbReference type="EMBL" id="JAVRJZ010000010">
    <property type="protein sequence ID" value="KAK2717711.1"/>
    <property type="molecule type" value="Genomic_DNA"/>
</dbReference>
<evidence type="ECO:0000256" key="1">
    <source>
        <dbReference type="SAM" id="MobiDB-lite"/>
    </source>
</evidence>
<feature type="compositionally biased region" description="Acidic residues" evidence="1">
    <location>
        <begin position="354"/>
        <end position="367"/>
    </location>
</feature>
<comment type="caution">
    <text evidence="2">The sequence shown here is derived from an EMBL/GenBank/DDBJ whole genome shotgun (WGS) entry which is preliminary data.</text>
</comment>
<accession>A0AA88I0G5</accession>
<dbReference type="AlphaFoldDB" id="A0AA88I0G5"/>